<dbReference type="eggNOG" id="COG2755">
    <property type="taxonomic scope" value="Bacteria"/>
</dbReference>
<dbReference type="eggNOG" id="COG3250">
    <property type="taxonomic scope" value="Bacteria"/>
</dbReference>
<dbReference type="RefSeq" id="WP_004624947.1">
    <property type="nucleotide sequence ID" value="NZ_AORV01000026.1"/>
</dbReference>
<dbReference type="SUPFAM" id="SSF49373">
    <property type="entry name" value="Invasin/intimin cell-adhesion fragments"/>
    <property type="match status" value="3"/>
</dbReference>
<dbReference type="InterPro" id="IPR011081">
    <property type="entry name" value="Big_4"/>
</dbReference>
<dbReference type="InterPro" id="IPR010496">
    <property type="entry name" value="AL/BT2_dom"/>
</dbReference>
<dbReference type="InterPro" id="IPR001119">
    <property type="entry name" value="SLH_dom"/>
</dbReference>
<dbReference type="GO" id="GO:0016787">
    <property type="term" value="F:hydrolase activity"/>
    <property type="evidence" value="ECO:0007669"/>
    <property type="project" value="InterPro"/>
</dbReference>
<evidence type="ECO:0000259" key="4">
    <source>
        <dbReference type="PROSITE" id="PS51175"/>
    </source>
</evidence>
<protein>
    <recommendedName>
        <fullName evidence="8">DUF1080 domain-containing protein</fullName>
    </recommendedName>
</protein>
<dbReference type="eggNOG" id="COG3533">
    <property type="taxonomic scope" value="Bacteria"/>
</dbReference>
<dbReference type="SMART" id="SM00635">
    <property type="entry name" value="BID_2"/>
    <property type="match status" value="3"/>
</dbReference>
<dbReference type="Pfam" id="PF20736">
    <property type="entry name" value="Glyco_hydro127M"/>
    <property type="match status" value="1"/>
</dbReference>
<dbReference type="Pfam" id="PF22704">
    <property type="entry name" value="CBM13-like"/>
    <property type="match status" value="1"/>
</dbReference>
<dbReference type="eggNOG" id="COG3507">
    <property type="taxonomic scope" value="Bacteria"/>
</dbReference>
<proteinExistence type="predicted"/>
<keyword evidence="7" id="KW-1185">Reference proteome</keyword>
<dbReference type="Pfam" id="PF13290">
    <property type="entry name" value="CHB_HEX_C_1"/>
    <property type="match status" value="2"/>
</dbReference>
<dbReference type="Pfam" id="PF02368">
    <property type="entry name" value="Big_2"/>
    <property type="match status" value="3"/>
</dbReference>
<reference evidence="6 7" key="1">
    <citation type="journal article" date="2013" name="Genome Announc.">
        <title>Draft Genome Sequence of the Cellulolytic, Mesophilic, Anaerobic Bacterium Clostridium termitidis Strain CT1112 (DSM 5398).</title>
        <authorList>
            <person name="Lal S."/>
            <person name="Ramachandran U."/>
            <person name="Zhang X."/>
            <person name="Munir R."/>
            <person name="Sparling R."/>
            <person name="Levin D.B."/>
        </authorList>
    </citation>
    <scope>NUCLEOTIDE SEQUENCE [LARGE SCALE GENOMIC DNA]</scope>
    <source>
        <strain evidence="6 7">CT1112</strain>
    </source>
</reference>
<dbReference type="InterPro" id="IPR003343">
    <property type="entry name" value="Big_2"/>
</dbReference>
<dbReference type="PATRIC" id="fig|1195236.3.peg.1867"/>
<dbReference type="PANTHER" id="PTHR43465:SF2">
    <property type="entry name" value="DUF1680 DOMAIN PROTEIN (AFU_ORTHOLOGUE AFUA_1G08910)"/>
    <property type="match status" value="1"/>
</dbReference>
<feature type="transmembrane region" description="Helical" evidence="3">
    <location>
        <begin position="12"/>
        <end position="32"/>
    </location>
</feature>
<dbReference type="Proteomes" id="UP000014155">
    <property type="component" value="Unassembled WGS sequence"/>
</dbReference>
<accession>S0FQP1</accession>
<feature type="domain" description="SLH" evidence="5">
    <location>
        <begin position="2373"/>
        <end position="2436"/>
    </location>
</feature>
<dbReference type="Pfam" id="PF06439">
    <property type="entry name" value="3keto-disac_hyd"/>
    <property type="match status" value="4"/>
</dbReference>
<dbReference type="GO" id="GO:0030246">
    <property type="term" value="F:carbohydrate binding"/>
    <property type="evidence" value="ECO:0007669"/>
    <property type="project" value="InterPro"/>
</dbReference>
<feature type="domain" description="SLH" evidence="5">
    <location>
        <begin position="2441"/>
        <end position="2495"/>
    </location>
</feature>
<dbReference type="STRING" id="1195236.CTER_1539"/>
<organism evidence="6 7">
    <name type="scientific">Ruminiclostridium cellobioparum subsp. termitidis CT1112</name>
    <dbReference type="NCBI Taxonomy" id="1195236"/>
    <lineage>
        <taxon>Bacteria</taxon>
        <taxon>Bacillati</taxon>
        <taxon>Bacillota</taxon>
        <taxon>Clostridia</taxon>
        <taxon>Eubacteriales</taxon>
        <taxon>Oscillospiraceae</taxon>
        <taxon>Ruminiclostridium</taxon>
    </lineage>
</organism>
<evidence type="ECO:0000256" key="1">
    <source>
        <dbReference type="ARBA" id="ARBA00022737"/>
    </source>
</evidence>
<dbReference type="GO" id="GO:0005975">
    <property type="term" value="P:carbohydrate metabolic process"/>
    <property type="evidence" value="ECO:0007669"/>
    <property type="project" value="InterPro"/>
</dbReference>
<dbReference type="Pfam" id="PF00395">
    <property type="entry name" value="SLH"/>
    <property type="match status" value="3"/>
</dbReference>
<evidence type="ECO:0000256" key="2">
    <source>
        <dbReference type="SAM" id="MobiDB-lite"/>
    </source>
</evidence>
<dbReference type="InterPro" id="IPR049046">
    <property type="entry name" value="Beta-AFase-like_GH127_middle"/>
</dbReference>
<keyword evidence="3" id="KW-0472">Membrane</keyword>
<evidence type="ECO:0000313" key="6">
    <source>
        <dbReference type="EMBL" id="EMS72686.1"/>
    </source>
</evidence>
<keyword evidence="3" id="KW-0812">Transmembrane</keyword>
<dbReference type="InterPro" id="IPR059177">
    <property type="entry name" value="GH29D-like_dom"/>
</dbReference>
<sequence length="2495" mass="265464">MKGFLIIGRKKFSKVLIYMIIFGMLMTLFPVAEVRAETGPLPVYAEDFSDGTADGWTTYSGSDPGRQWDWSVNPQNQYTVSGNTGAKAIAGGTDFQDLVYEADIQVEGFNDDNSGLLFRVSEPSGNAGNGFNGYYAGIRVDKKLELGRVTGSNTWKSLVVTDLPTSYGHMKIKAVGNEIQVYFNDMSSPKIQYTDNDGSQITSPGAIGVRTYWGTSNIDNIRAREYSHIETQAPGFSIPEGAYNDPQTVEISAGDGAVIHYTTDGSMPDSNSPVYSSPIQLERSAIVKAYAEKSGEMVSEIAAATYIIGSMTQGFSDDFEDGSADGWTTYRGLDNNEGIWSVSAGKYILNKPKGDKALADGTSYNNFIFDADVNPGTGNDSSGLIFRCSEPGDGCDNLNGYFAGINVNGYVQIGKMDSNANNGNGGWKELYRAVANVRANQDNHMRVYANGSHFYVFVNGEPAADFIDTDYPDGSVGVRGWNVNGNVTFDNIRITGMDMLLGSVEAPFFTPASGAFETSQQVEISCNTPDADIYYTVDGSMPTTASTVYSGAITLNDTATVKAIAAKAGMLDSQVQSATYTKLSASFSEDFSSGNYNKWTPYGGTWSVSGNTLQVASGQGYKVMAKNTEFSNVSYEADLKITGGTGDAGILFRVTGASVGGDNVIGYYAGINAGGDAVILGKMNNNWNELTRVPKTVDINKTYHLKVVAYGTLIKVFLDDMATPVISFNDNTYTRGAIGLRIYNASVAFGNIHAETYAAPVLIESLKTAQVTTRAKVAPIMPEQVTALHNNGSEQSVNVTWDTITADKYENPGSFTVEGTVDGTALKAAAKVTVAAAPLAPGEALPVANQGPLVKTPFIPLPLGSVKADGWLLQQLLLQKSGATGHAEEIYSELGSNSAWLGGKAPDSDWERPVYYVKGLVALAYTLGDTELQDKAAKWIEWALQSQKSDGSFGPSTSADWWPRMPMLYAMRDYCEATGDQRVITFMTNYFHYQAANLTARPLTDWSKARVGDNIDTVLWLYNRTREESLLDLADTLKNQGYDHTSIFSNDNFFGFGSDFHPNHNVNVSEDIKMPAIYYQRSGSEADKDAFRLGDSHLLKYHGQITGMSSGTEFLAGPGSTQGAELCAIVERMQSNEEAQMILGDPYLGDQLEKIAFNALLGAISKDFKLQQYYSLPNQVQSVNGPHGHRQDYGNGLQPSPDSGFPCCRFDMHMGWPYYVKNMWAATDDGGIAAMAYGPSNVTTKINNIPVTITETTNYPFEEQLRVTVNTSADNQFPLKLRIPEWCGQPVVEVNGTVQTGVASGEYYTIDRTWTDGDVVTLSLPMEVKTSTQVSNSIGVERGPLVYSLKIGENWKKVSERVAGYVEYEVLPTTDWNYGLITDSSNPAASFTVNKSQMPENPFIQETTPVTLTARAKKVTSWKLGPNGMDADEVPLGPVISAMPEENVTLVPFGAENIRVTYFPRIADSTTPMSKKYEAEDAVLSGGVKVNNGGTGYSTTVSNGRYAGNIDKADSSVLFNNVYARETGTYTLEIAYASGWAGYSTHKLTVNGQAAGSVKYSPIDGWGKFSRIYVPVNLNKGNNTIQLTKGENFAELDYIAVLNAEDTFAAPVQKITVSGLGGAAAITARGGTLQMTADILPVDATNKEISWSVENGTGRAAIDQTGLLKAAANGTVTVRATARDGAGASGTLQIVISGQPVYIPDFSEDFGDQNTDNWTAYGGSWSAASGACTVNPGDGYKAVANGTDFSNFIYEADVAISGGTASDNAGLIFRVSEPTVGADNLKGYYAGICNDGKVQIGRFNNGWKELAAAPFAVEANRTYHFRVEANGPEISVFVDDVYVAGAEDGMWSHGAIGMRTWRVNAKYDNVAVYIIRPVESITLDKETLTLEASGTAQLTATAGPHNATDRMVHFTSDNAAVTVSDEIYNEETGMTTVTVTADNTGREAITASITAAAEDRSGIASICNVTVKPPEKTAVNKITVSGENGVNIISTKGGQLKMHAAAEPENAEDKSVTWSVQNGTGSAVINASGVLTAVTDGTVTVKAAAAGNPAVWGTCTVTISGQSSNPGDSGSGSPGGGSGNGNNSGSSTGSSTGNSVSGGTQTQAASSQVAVKPVLGANNTALAAVSAAELEKAFNAAKADSSGIKTITLEVAKVEGVGAYTVELPKQVLATAGPAARIKLATAAGTVTVPGNMFENEDVKGSTIQITVGAADKASLTGELKQNAGSRPVIELKASSGGNELKWNNPEAPIKVAIKYTPSKEELANPEHITVWGVDGSGRAAAIPDGRYDAAAGTVSFTAERLGRYAVVYVEKTFTDIGGYTWARNAIEVMAAKGIISGTSETAYSPGKSIRRADFMLMLVKTLGLSAKVDGNFEDVKPGSYYYDAVGTAKKLGITSGVGDNRFDPSGYISRQDMMVLVERALKAAGKQVSAGSAADLASYRDTNKISGYAEDAISALVREGLIKGSGNMINPRAQLTRAEAAAVIYKLYYK</sequence>
<evidence type="ECO:0000256" key="3">
    <source>
        <dbReference type="SAM" id="Phobius"/>
    </source>
</evidence>
<name>S0FQP1_RUMCE</name>
<evidence type="ECO:0000259" key="5">
    <source>
        <dbReference type="PROSITE" id="PS51272"/>
    </source>
</evidence>
<feature type="domain" description="CBM6" evidence="4">
    <location>
        <begin position="1475"/>
        <end position="1602"/>
    </location>
</feature>
<dbReference type="InterPro" id="IPR005084">
    <property type="entry name" value="CBM6"/>
</dbReference>
<comment type="caution">
    <text evidence="6">The sequence shown here is derived from an EMBL/GenBank/DDBJ whole genome shotgun (WGS) entry which is preliminary data.</text>
</comment>
<dbReference type="PROSITE" id="PS51272">
    <property type="entry name" value="SLH"/>
    <property type="match status" value="3"/>
</dbReference>
<feature type="compositionally biased region" description="Gly residues" evidence="2">
    <location>
        <begin position="2073"/>
        <end position="2086"/>
    </location>
</feature>
<dbReference type="eggNOG" id="COG4733">
    <property type="taxonomic scope" value="Bacteria"/>
</dbReference>
<dbReference type="PANTHER" id="PTHR43465">
    <property type="entry name" value="DUF1680 DOMAIN PROTEIN (AFU_ORTHOLOGUE AFUA_1G08910)"/>
    <property type="match status" value="1"/>
</dbReference>
<dbReference type="InterPro" id="IPR008928">
    <property type="entry name" value="6-hairpin_glycosidase_sf"/>
</dbReference>
<dbReference type="PROSITE" id="PS51175">
    <property type="entry name" value="CBM6"/>
    <property type="match status" value="1"/>
</dbReference>
<keyword evidence="3" id="KW-1133">Transmembrane helix</keyword>
<evidence type="ECO:0008006" key="8">
    <source>
        <dbReference type="Google" id="ProtNLM"/>
    </source>
</evidence>
<dbReference type="Pfam" id="PF07944">
    <property type="entry name" value="Beta-AFase-like_GH127_cat"/>
    <property type="match status" value="1"/>
</dbReference>
<dbReference type="Gene3D" id="2.60.120.260">
    <property type="entry name" value="Galactose-binding domain-like"/>
    <property type="match status" value="1"/>
</dbReference>
<dbReference type="Gene3D" id="2.60.120.560">
    <property type="entry name" value="Exo-inulinase, domain 1"/>
    <property type="match status" value="4"/>
</dbReference>
<dbReference type="EMBL" id="AORV01000026">
    <property type="protein sequence ID" value="EMS72686.1"/>
    <property type="molecule type" value="Genomic_DNA"/>
</dbReference>
<feature type="compositionally biased region" description="Low complexity" evidence="2">
    <location>
        <begin position="2087"/>
        <end position="2103"/>
    </location>
</feature>
<dbReference type="InterPro" id="IPR012878">
    <property type="entry name" value="Beta-AFase-like_GH127_cat"/>
</dbReference>
<dbReference type="Gene3D" id="2.60.40.1080">
    <property type="match status" value="3"/>
</dbReference>
<dbReference type="InterPro" id="IPR008964">
    <property type="entry name" value="Invasin/intimin_cell_adhesion"/>
</dbReference>
<keyword evidence="1" id="KW-0677">Repeat</keyword>
<gene>
    <name evidence="6" type="ORF">CTER_1539</name>
</gene>
<dbReference type="Pfam" id="PF07532">
    <property type="entry name" value="Big_4"/>
    <property type="match status" value="1"/>
</dbReference>
<dbReference type="InterPro" id="IPR055240">
    <property type="entry name" value="CBM13-like"/>
</dbReference>
<dbReference type="SUPFAM" id="SSF48208">
    <property type="entry name" value="Six-hairpin glycosidases"/>
    <property type="match status" value="1"/>
</dbReference>
<feature type="region of interest" description="Disordered" evidence="2">
    <location>
        <begin position="2063"/>
        <end position="2105"/>
    </location>
</feature>
<dbReference type="InterPro" id="IPR008979">
    <property type="entry name" value="Galactose-bd-like_sf"/>
</dbReference>
<dbReference type="InterPro" id="IPR049174">
    <property type="entry name" value="Beta-AFase-like"/>
</dbReference>
<feature type="domain" description="SLH" evidence="5">
    <location>
        <begin position="2314"/>
        <end position="2372"/>
    </location>
</feature>
<dbReference type="eggNOG" id="COG5492">
    <property type="taxonomic scope" value="Bacteria"/>
</dbReference>
<evidence type="ECO:0000313" key="7">
    <source>
        <dbReference type="Proteomes" id="UP000014155"/>
    </source>
</evidence>
<dbReference type="SUPFAM" id="SSF49785">
    <property type="entry name" value="Galactose-binding domain-like"/>
    <property type="match status" value="1"/>
</dbReference>